<protein>
    <recommendedName>
        <fullName evidence="7">BZIP domain-containing protein</fullName>
    </recommendedName>
</protein>
<evidence type="ECO:0000256" key="5">
    <source>
        <dbReference type="ARBA" id="ARBA00023242"/>
    </source>
</evidence>
<evidence type="ECO:0000256" key="1">
    <source>
        <dbReference type="ARBA" id="ARBA00004123"/>
    </source>
</evidence>
<sequence>MEDTANVHSEDVCFYKVNPLNVFEPSSQHLSGATSYLDIPNERINETHSSARIFQDNFCFEKPLKPDCELANSSSPSTSGLGINVGTDPEVTPLLSSHKRHSTDLLSASNRGRSKTVHLKDAFLNNEDLANGKAGQCLSLCDEEIVELVRMGQRIPTHLPLTRSEDRALRTARRKIRNKLSAKASRFRRQEYLSGLESRIHNCSSENKKLKLRVEELEMDKK</sequence>
<dbReference type="GO" id="GO:0035497">
    <property type="term" value="F:cAMP response element binding"/>
    <property type="evidence" value="ECO:0007669"/>
    <property type="project" value="TreeGrafter"/>
</dbReference>
<organism evidence="8 9">
    <name type="scientific">Protopolystoma xenopodis</name>
    <dbReference type="NCBI Taxonomy" id="117903"/>
    <lineage>
        <taxon>Eukaryota</taxon>
        <taxon>Metazoa</taxon>
        <taxon>Spiralia</taxon>
        <taxon>Lophotrochozoa</taxon>
        <taxon>Platyhelminthes</taxon>
        <taxon>Monogenea</taxon>
        <taxon>Polyopisthocotylea</taxon>
        <taxon>Polystomatidea</taxon>
        <taxon>Polystomatidae</taxon>
        <taxon>Protopolystoma</taxon>
    </lineage>
</organism>
<dbReference type="PROSITE" id="PS50217">
    <property type="entry name" value="BZIP"/>
    <property type="match status" value="1"/>
</dbReference>
<dbReference type="Gene3D" id="1.20.5.170">
    <property type="match status" value="1"/>
</dbReference>
<dbReference type="Pfam" id="PF00170">
    <property type="entry name" value="bZIP_1"/>
    <property type="match status" value="1"/>
</dbReference>
<keyword evidence="3" id="KW-0238">DNA-binding</keyword>
<keyword evidence="4" id="KW-0804">Transcription</keyword>
<dbReference type="Proteomes" id="UP000784294">
    <property type="component" value="Unassembled WGS sequence"/>
</dbReference>
<comment type="caution">
    <text evidence="8">The sequence shown here is derived from an EMBL/GenBank/DDBJ whole genome shotgun (WGS) entry which is preliminary data.</text>
</comment>
<dbReference type="EMBL" id="CAAALY010077770">
    <property type="protein sequence ID" value="VEL26044.1"/>
    <property type="molecule type" value="Genomic_DNA"/>
</dbReference>
<accession>A0A448X261</accession>
<dbReference type="PANTHER" id="PTHR46004">
    <property type="entry name" value="CYCLIC AMP RESPONSE ELEMENT-BINDING PROTEIN A"/>
    <property type="match status" value="1"/>
</dbReference>
<keyword evidence="9" id="KW-1185">Reference proteome</keyword>
<feature type="coiled-coil region" evidence="6">
    <location>
        <begin position="193"/>
        <end position="220"/>
    </location>
</feature>
<dbReference type="SUPFAM" id="SSF57959">
    <property type="entry name" value="Leucine zipper domain"/>
    <property type="match status" value="1"/>
</dbReference>
<evidence type="ECO:0000313" key="9">
    <source>
        <dbReference type="Proteomes" id="UP000784294"/>
    </source>
</evidence>
<dbReference type="GO" id="GO:0005634">
    <property type="term" value="C:nucleus"/>
    <property type="evidence" value="ECO:0007669"/>
    <property type="project" value="UniProtKB-SubCell"/>
</dbReference>
<dbReference type="InterPro" id="IPR004827">
    <property type="entry name" value="bZIP"/>
</dbReference>
<feature type="domain" description="BZIP" evidence="7">
    <location>
        <begin position="168"/>
        <end position="222"/>
    </location>
</feature>
<evidence type="ECO:0000256" key="2">
    <source>
        <dbReference type="ARBA" id="ARBA00023015"/>
    </source>
</evidence>
<comment type="subcellular location">
    <subcellularLocation>
        <location evidence="1">Nucleus</location>
    </subcellularLocation>
</comment>
<gene>
    <name evidence="8" type="ORF">PXEA_LOCUS19484</name>
</gene>
<reference evidence="8" key="1">
    <citation type="submission" date="2018-11" db="EMBL/GenBank/DDBJ databases">
        <authorList>
            <consortium name="Pathogen Informatics"/>
        </authorList>
    </citation>
    <scope>NUCLEOTIDE SEQUENCE</scope>
</reference>
<evidence type="ECO:0000256" key="4">
    <source>
        <dbReference type="ARBA" id="ARBA00023163"/>
    </source>
</evidence>
<evidence type="ECO:0000313" key="8">
    <source>
        <dbReference type="EMBL" id="VEL26044.1"/>
    </source>
</evidence>
<evidence type="ECO:0000256" key="6">
    <source>
        <dbReference type="SAM" id="Coils"/>
    </source>
</evidence>
<keyword evidence="2" id="KW-0805">Transcription regulation</keyword>
<evidence type="ECO:0000259" key="7">
    <source>
        <dbReference type="PROSITE" id="PS50217"/>
    </source>
</evidence>
<dbReference type="PANTHER" id="PTHR46004:SF3">
    <property type="entry name" value="CYCLIC AMP RESPONSE ELEMENT-BINDING PROTEIN A"/>
    <property type="match status" value="1"/>
</dbReference>
<keyword evidence="5" id="KW-0539">Nucleus</keyword>
<dbReference type="OrthoDB" id="674948at2759"/>
<dbReference type="AlphaFoldDB" id="A0A448X261"/>
<dbReference type="CDD" id="cd14689">
    <property type="entry name" value="bZIP_CREB3"/>
    <property type="match status" value="1"/>
</dbReference>
<dbReference type="GO" id="GO:0000981">
    <property type="term" value="F:DNA-binding transcription factor activity, RNA polymerase II-specific"/>
    <property type="evidence" value="ECO:0007669"/>
    <property type="project" value="TreeGrafter"/>
</dbReference>
<keyword evidence="6" id="KW-0175">Coiled coil</keyword>
<dbReference type="PROSITE" id="PS00036">
    <property type="entry name" value="BZIP_BASIC"/>
    <property type="match status" value="1"/>
</dbReference>
<name>A0A448X261_9PLAT</name>
<dbReference type="SMART" id="SM00338">
    <property type="entry name" value="BRLZ"/>
    <property type="match status" value="1"/>
</dbReference>
<dbReference type="InterPro" id="IPR046347">
    <property type="entry name" value="bZIP_sf"/>
</dbReference>
<proteinExistence type="predicted"/>
<evidence type="ECO:0000256" key="3">
    <source>
        <dbReference type="ARBA" id="ARBA00023125"/>
    </source>
</evidence>